<feature type="domain" description="Phospholipid/glycerol acyltransferase" evidence="11">
    <location>
        <begin position="67"/>
        <end position="183"/>
    </location>
</feature>
<keyword evidence="10" id="KW-0472">Membrane</keyword>
<keyword evidence="8 9" id="KW-0012">Acyltransferase</keyword>
<dbReference type="AlphaFoldDB" id="A0A8G2C9N6"/>
<feature type="transmembrane region" description="Helical" evidence="10">
    <location>
        <begin position="6"/>
        <end position="28"/>
    </location>
</feature>
<proteinExistence type="inferred from homology"/>
<gene>
    <name evidence="12" type="ORF">SAMN05660830_01727</name>
</gene>
<dbReference type="GO" id="GO:0006654">
    <property type="term" value="P:phosphatidic acid biosynthetic process"/>
    <property type="evidence" value="ECO:0007669"/>
    <property type="project" value="TreeGrafter"/>
</dbReference>
<keyword evidence="7 9" id="KW-0808">Transferase</keyword>
<dbReference type="InterPro" id="IPR002123">
    <property type="entry name" value="Plipid/glycerol_acylTrfase"/>
</dbReference>
<evidence type="ECO:0000256" key="8">
    <source>
        <dbReference type="ARBA" id="ARBA00023315"/>
    </source>
</evidence>
<organism evidence="12 13">
    <name type="scientific">Halodesulfovibrio aestuarii</name>
    <dbReference type="NCBI Taxonomy" id="126333"/>
    <lineage>
        <taxon>Bacteria</taxon>
        <taxon>Pseudomonadati</taxon>
        <taxon>Thermodesulfobacteriota</taxon>
        <taxon>Desulfovibrionia</taxon>
        <taxon>Desulfovibrionales</taxon>
        <taxon>Desulfovibrionaceae</taxon>
        <taxon>Halodesulfovibrio</taxon>
    </lineage>
</organism>
<keyword evidence="10" id="KW-0812">Transmembrane</keyword>
<keyword evidence="9" id="KW-0594">Phospholipid biosynthesis</keyword>
<evidence type="ECO:0000256" key="3">
    <source>
        <dbReference type="ARBA" id="ARBA00005189"/>
    </source>
</evidence>
<dbReference type="Proteomes" id="UP000184001">
    <property type="component" value="Unassembled WGS sequence"/>
</dbReference>
<dbReference type="Pfam" id="PF01553">
    <property type="entry name" value="Acyltransferase"/>
    <property type="match status" value="1"/>
</dbReference>
<dbReference type="InterPro" id="IPR004552">
    <property type="entry name" value="AGP_acyltrans"/>
</dbReference>
<dbReference type="GO" id="GO:0016020">
    <property type="term" value="C:membrane"/>
    <property type="evidence" value="ECO:0007669"/>
    <property type="project" value="InterPro"/>
</dbReference>
<comment type="pathway">
    <text evidence="3">Lipid metabolism.</text>
</comment>
<dbReference type="NCBIfam" id="TIGR00530">
    <property type="entry name" value="AGP_acyltrn"/>
    <property type="match status" value="1"/>
</dbReference>
<protein>
    <recommendedName>
        <fullName evidence="6 9">1-acyl-sn-glycerol-3-phosphate acyltransferase</fullName>
        <ecNumber evidence="5 9">2.3.1.51</ecNumber>
    </recommendedName>
</protein>
<dbReference type="EMBL" id="FQZR01000003">
    <property type="protein sequence ID" value="SHJ12757.1"/>
    <property type="molecule type" value="Genomic_DNA"/>
</dbReference>
<comment type="caution">
    <text evidence="12">The sequence shown here is derived from an EMBL/GenBank/DDBJ whole genome shotgun (WGS) entry which is preliminary data.</text>
</comment>
<evidence type="ECO:0000256" key="4">
    <source>
        <dbReference type="ARBA" id="ARBA00008655"/>
    </source>
</evidence>
<keyword evidence="9" id="KW-0444">Lipid biosynthesis</keyword>
<dbReference type="UniPathway" id="UPA00557">
    <property type="reaction ID" value="UER00613"/>
</dbReference>
<keyword evidence="9" id="KW-1208">Phospholipid metabolism</keyword>
<dbReference type="EC" id="2.3.1.51" evidence="5 9"/>
<keyword evidence="9" id="KW-0443">Lipid metabolism</keyword>
<dbReference type="SMART" id="SM00563">
    <property type="entry name" value="PlsC"/>
    <property type="match status" value="1"/>
</dbReference>
<evidence type="ECO:0000256" key="2">
    <source>
        <dbReference type="ARBA" id="ARBA00004728"/>
    </source>
</evidence>
<accession>A0A8G2C9N6</accession>
<dbReference type="PANTHER" id="PTHR10434">
    <property type="entry name" value="1-ACYL-SN-GLYCEROL-3-PHOSPHATE ACYLTRANSFERASE"/>
    <property type="match status" value="1"/>
</dbReference>
<dbReference type="CDD" id="cd07989">
    <property type="entry name" value="LPLAT_AGPAT-like"/>
    <property type="match status" value="1"/>
</dbReference>
<evidence type="ECO:0000313" key="12">
    <source>
        <dbReference type="EMBL" id="SHJ12757.1"/>
    </source>
</evidence>
<evidence type="ECO:0000256" key="7">
    <source>
        <dbReference type="ARBA" id="ARBA00022679"/>
    </source>
</evidence>
<dbReference type="GO" id="GO:0016024">
    <property type="term" value="P:CDP-diacylglycerol biosynthetic process"/>
    <property type="evidence" value="ECO:0007669"/>
    <property type="project" value="UniProtKB-UniPathway"/>
</dbReference>
<evidence type="ECO:0000259" key="11">
    <source>
        <dbReference type="SMART" id="SM00563"/>
    </source>
</evidence>
<dbReference type="SUPFAM" id="SSF69593">
    <property type="entry name" value="Glycerol-3-phosphate (1)-acyltransferase"/>
    <property type="match status" value="1"/>
</dbReference>
<comment type="domain">
    <text evidence="9">The HXXXXD motif is essential for acyltransferase activity and may constitute the binding site for the phosphate moiety of the glycerol-3-phosphate.</text>
</comment>
<sequence>MIRTIWFYFSFLLTTLYVCIFMPIAAALDSTGKMVRYFGLFWCKSARFCSQIRLIADTDNIPTDTPVIFVANHQSQFDIPLSSVALEKALPAFMAKKSLQSLPLLGRCFRLFGNISVDRSNRRAAMESLETAAATIRNGRSVIIFPEGTRQEQLEELGEFKTGAIMLALKAGVPIVPVLIEGTGDILPKGRISLGTRKNVYITALEPISTEEYTVKQRNEFSDMLREHMNQKYMEMRACHKNQA</sequence>
<evidence type="ECO:0000256" key="6">
    <source>
        <dbReference type="ARBA" id="ARBA00016139"/>
    </source>
</evidence>
<evidence type="ECO:0000256" key="10">
    <source>
        <dbReference type="SAM" id="Phobius"/>
    </source>
</evidence>
<evidence type="ECO:0000256" key="1">
    <source>
        <dbReference type="ARBA" id="ARBA00001141"/>
    </source>
</evidence>
<comment type="similarity">
    <text evidence="4 9">Belongs to the 1-acyl-sn-glycerol-3-phosphate acyltransferase family.</text>
</comment>
<evidence type="ECO:0000256" key="5">
    <source>
        <dbReference type="ARBA" id="ARBA00013211"/>
    </source>
</evidence>
<reference evidence="12 13" key="1">
    <citation type="submission" date="2016-11" db="EMBL/GenBank/DDBJ databases">
        <authorList>
            <person name="Varghese N."/>
            <person name="Submissions S."/>
        </authorList>
    </citation>
    <scope>NUCLEOTIDE SEQUENCE [LARGE SCALE GENOMIC DNA]</scope>
    <source>
        <strain evidence="12 13">DSM 17919</strain>
    </source>
</reference>
<dbReference type="PANTHER" id="PTHR10434:SF11">
    <property type="entry name" value="1-ACYL-SN-GLYCEROL-3-PHOSPHATE ACYLTRANSFERASE"/>
    <property type="match status" value="1"/>
</dbReference>
<dbReference type="GO" id="GO:0003841">
    <property type="term" value="F:1-acylglycerol-3-phosphate O-acyltransferase activity"/>
    <property type="evidence" value="ECO:0007669"/>
    <property type="project" value="UniProtKB-UniRule"/>
</dbReference>
<evidence type="ECO:0000313" key="13">
    <source>
        <dbReference type="Proteomes" id="UP000184001"/>
    </source>
</evidence>
<name>A0A8G2C9N6_9BACT</name>
<keyword evidence="10" id="KW-1133">Transmembrane helix</keyword>
<evidence type="ECO:0000256" key="9">
    <source>
        <dbReference type="RuleBase" id="RU361267"/>
    </source>
</evidence>
<comment type="catalytic activity">
    <reaction evidence="1 9">
        <text>a 1-acyl-sn-glycero-3-phosphate + an acyl-CoA = a 1,2-diacyl-sn-glycero-3-phosphate + CoA</text>
        <dbReference type="Rhea" id="RHEA:19709"/>
        <dbReference type="ChEBI" id="CHEBI:57287"/>
        <dbReference type="ChEBI" id="CHEBI:57970"/>
        <dbReference type="ChEBI" id="CHEBI:58342"/>
        <dbReference type="ChEBI" id="CHEBI:58608"/>
        <dbReference type="EC" id="2.3.1.51"/>
    </reaction>
</comment>
<comment type="pathway">
    <text evidence="2">Phospholipid metabolism; CDP-diacylglycerol biosynthesis; CDP-diacylglycerol from sn-glycerol 3-phosphate: step 2/3.</text>
</comment>
<dbReference type="RefSeq" id="WP_020000310.1">
    <property type="nucleotide sequence ID" value="NZ_CP192217.1"/>
</dbReference>